<name>A0A1I1W7F5_9RHOB</name>
<accession>A0A1I1W7F5</accession>
<evidence type="ECO:0000313" key="3">
    <source>
        <dbReference type="Proteomes" id="UP000198977"/>
    </source>
</evidence>
<keyword evidence="1" id="KW-0472">Membrane</keyword>
<reference evidence="3" key="1">
    <citation type="submission" date="2016-10" db="EMBL/GenBank/DDBJ databases">
        <authorList>
            <person name="Varghese N."/>
            <person name="Submissions S."/>
        </authorList>
    </citation>
    <scope>NUCLEOTIDE SEQUENCE [LARGE SCALE GENOMIC DNA]</scope>
    <source>
        <strain evidence="3">DSM 11443</strain>
    </source>
</reference>
<keyword evidence="3" id="KW-1185">Reference proteome</keyword>
<protein>
    <submittedName>
        <fullName evidence="2">Uncharacterized protein</fullName>
    </submittedName>
</protein>
<sequence>MDVVRLDDFVRRAECPAVSIGPRPPATESSMVILPYLTGCRRRTYAAIFSFIAGVMPPMPMFGRSLL</sequence>
<gene>
    <name evidence="2" type="ORF">SAMN04488523_103322</name>
</gene>
<dbReference type="EMBL" id="FOMW01000003">
    <property type="protein sequence ID" value="SFD91067.1"/>
    <property type="molecule type" value="Genomic_DNA"/>
</dbReference>
<keyword evidence="1" id="KW-0812">Transmembrane</keyword>
<dbReference type="Proteomes" id="UP000198977">
    <property type="component" value="Unassembled WGS sequence"/>
</dbReference>
<evidence type="ECO:0000313" key="2">
    <source>
        <dbReference type="EMBL" id="SFD91067.1"/>
    </source>
</evidence>
<keyword evidence="1" id="KW-1133">Transmembrane helix</keyword>
<feature type="transmembrane region" description="Helical" evidence="1">
    <location>
        <begin position="44"/>
        <end position="63"/>
    </location>
</feature>
<dbReference type="AlphaFoldDB" id="A0A1I1W7F5"/>
<dbReference type="STRING" id="74348.SAMN04488523_103322"/>
<organism evidence="2 3">
    <name type="scientific">Sulfitobacter brevis</name>
    <dbReference type="NCBI Taxonomy" id="74348"/>
    <lineage>
        <taxon>Bacteria</taxon>
        <taxon>Pseudomonadati</taxon>
        <taxon>Pseudomonadota</taxon>
        <taxon>Alphaproteobacteria</taxon>
        <taxon>Rhodobacterales</taxon>
        <taxon>Roseobacteraceae</taxon>
        <taxon>Sulfitobacter</taxon>
    </lineage>
</organism>
<evidence type="ECO:0000256" key="1">
    <source>
        <dbReference type="SAM" id="Phobius"/>
    </source>
</evidence>
<proteinExistence type="predicted"/>